<evidence type="ECO:0000256" key="1">
    <source>
        <dbReference type="ARBA" id="ARBA00023015"/>
    </source>
</evidence>
<reference evidence="5 6" key="1">
    <citation type="submission" date="2018-03" db="EMBL/GenBank/DDBJ databases">
        <title>Pantoea intestinalis SRCM103226 isolated form the mealworm.</title>
        <authorList>
            <person name="Jeong D.-Y."/>
            <person name="Kim J.W."/>
        </authorList>
    </citation>
    <scope>NUCLEOTIDE SEQUENCE [LARGE SCALE GENOMIC DNA]</scope>
    <source>
        <strain evidence="5 6">SRCM103226</strain>
    </source>
</reference>
<feature type="domain" description="HTH araC/xylS-type" evidence="4">
    <location>
        <begin position="185"/>
        <end position="283"/>
    </location>
</feature>
<dbReference type="InterPro" id="IPR013096">
    <property type="entry name" value="Cupin_2"/>
</dbReference>
<dbReference type="GO" id="GO:0003700">
    <property type="term" value="F:DNA-binding transcription factor activity"/>
    <property type="evidence" value="ECO:0007669"/>
    <property type="project" value="InterPro"/>
</dbReference>
<dbReference type="Gene3D" id="2.60.120.10">
    <property type="entry name" value="Jelly Rolls"/>
    <property type="match status" value="1"/>
</dbReference>
<keyword evidence="6" id="KW-1185">Reference proteome</keyword>
<dbReference type="RefSeq" id="WP_160621153.1">
    <property type="nucleotide sequence ID" value="NZ_CP028271.1"/>
</dbReference>
<dbReference type="Gene3D" id="1.10.10.60">
    <property type="entry name" value="Homeodomain-like"/>
    <property type="match status" value="2"/>
</dbReference>
<evidence type="ECO:0000259" key="4">
    <source>
        <dbReference type="PROSITE" id="PS01124"/>
    </source>
</evidence>
<dbReference type="PROSITE" id="PS00041">
    <property type="entry name" value="HTH_ARAC_FAMILY_1"/>
    <property type="match status" value="1"/>
</dbReference>
<dbReference type="InterPro" id="IPR014710">
    <property type="entry name" value="RmlC-like_jellyroll"/>
</dbReference>
<dbReference type="Pfam" id="PF07883">
    <property type="entry name" value="Cupin_2"/>
    <property type="match status" value="1"/>
</dbReference>
<dbReference type="PANTHER" id="PTHR43280">
    <property type="entry name" value="ARAC-FAMILY TRANSCRIPTIONAL REGULATOR"/>
    <property type="match status" value="1"/>
</dbReference>
<sequence>MFPFSVTHPRPAAQTGQQTVNSGYELIAFDAEKLNVFAAEVRYCEPHWHAAPELITVLCGRFTVAVGQQQVELGQGDMLYLNAGEVHSLSAEMAGSQLVTVQFSPGLFDEMHPALQLNWCTVGRTRRAADDEVLRRLIMLLEQLVDNRTPFQRIAAIYLLLDALATAGEPSQRAESSLREESMIKKGIDYINLHYDRPLTLSEVASHAGMSYSWFSRLFKKVSRYNFKEYLTLVRLNKARNLLRDTRTPITDISHSCGFQEHKYLIAAFNKYCGLTPTEYRKRFVSRQNALSNELAAGEDCHCLPLNRALLARLASNNQSPSAPECPHQTHVSPDAFR</sequence>
<evidence type="ECO:0000313" key="5">
    <source>
        <dbReference type="EMBL" id="QHM71145.1"/>
    </source>
</evidence>
<name>A0A6P1PZY4_9GAMM</name>
<dbReference type="Proteomes" id="UP000464053">
    <property type="component" value="Chromosome"/>
</dbReference>
<evidence type="ECO:0000256" key="2">
    <source>
        <dbReference type="ARBA" id="ARBA00023125"/>
    </source>
</evidence>
<gene>
    <name evidence="5" type="primary">melR</name>
    <name evidence="5" type="ORF">C7M51_01428</name>
</gene>
<organism evidence="5 6">
    <name type="scientific">Mixta intestinalis</name>
    <dbReference type="NCBI Taxonomy" id="1615494"/>
    <lineage>
        <taxon>Bacteria</taxon>
        <taxon>Pseudomonadati</taxon>
        <taxon>Pseudomonadota</taxon>
        <taxon>Gammaproteobacteria</taxon>
        <taxon>Enterobacterales</taxon>
        <taxon>Erwiniaceae</taxon>
        <taxon>Mixta</taxon>
    </lineage>
</organism>
<keyword evidence="3" id="KW-0804">Transcription</keyword>
<dbReference type="InterPro" id="IPR037923">
    <property type="entry name" value="HTH-like"/>
</dbReference>
<dbReference type="SUPFAM" id="SSF51215">
    <property type="entry name" value="Regulatory protein AraC"/>
    <property type="match status" value="1"/>
</dbReference>
<proteinExistence type="predicted"/>
<dbReference type="SMART" id="SM00342">
    <property type="entry name" value="HTH_ARAC"/>
    <property type="match status" value="1"/>
</dbReference>
<dbReference type="SUPFAM" id="SSF46689">
    <property type="entry name" value="Homeodomain-like"/>
    <property type="match status" value="2"/>
</dbReference>
<dbReference type="OrthoDB" id="345413at2"/>
<keyword evidence="1" id="KW-0805">Transcription regulation</keyword>
<dbReference type="InterPro" id="IPR009057">
    <property type="entry name" value="Homeodomain-like_sf"/>
</dbReference>
<dbReference type="InterPro" id="IPR018060">
    <property type="entry name" value="HTH_AraC"/>
</dbReference>
<evidence type="ECO:0000256" key="3">
    <source>
        <dbReference type="ARBA" id="ARBA00023163"/>
    </source>
</evidence>
<dbReference type="KEGG" id="mint:C7M51_01428"/>
<accession>A0A6P1PZY4</accession>
<dbReference type="PROSITE" id="PS01124">
    <property type="entry name" value="HTH_ARAC_FAMILY_2"/>
    <property type="match status" value="1"/>
</dbReference>
<protein>
    <submittedName>
        <fullName evidence="5">Melibiose operon regulatory protein</fullName>
    </submittedName>
</protein>
<evidence type="ECO:0000313" key="6">
    <source>
        <dbReference type="Proteomes" id="UP000464053"/>
    </source>
</evidence>
<dbReference type="GO" id="GO:0043565">
    <property type="term" value="F:sequence-specific DNA binding"/>
    <property type="evidence" value="ECO:0007669"/>
    <property type="project" value="InterPro"/>
</dbReference>
<dbReference type="InterPro" id="IPR018062">
    <property type="entry name" value="HTH_AraC-typ_CS"/>
</dbReference>
<keyword evidence="2" id="KW-0238">DNA-binding</keyword>
<dbReference type="EMBL" id="CP028271">
    <property type="protein sequence ID" value="QHM71145.1"/>
    <property type="molecule type" value="Genomic_DNA"/>
</dbReference>
<dbReference type="Pfam" id="PF12833">
    <property type="entry name" value="HTH_18"/>
    <property type="match status" value="1"/>
</dbReference>
<dbReference type="AlphaFoldDB" id="A0A6P1PZY4"/>
<dbReference type="PANTHER" id="PTHR43280:SF2">
    <property type="entry name" value="HTH-TYPE TRANSCRIPTIONAL REGULATOR EXSA"/>
    <property type="match status" value="1"/>
</dbReference>